<comment type="caution">
    <text evidence="3">The sequence shown here is derived from an EMBL/GenBank/DDBJ whole genome shotgun (WGS) entry which is preliminary data.</text>
</comment>
<dbReference type="EMBL" id="JAODUO010000228">
    <property type="protein sequence ID" value="KAK2185641.1"/>
    <property type="molecule type" value="Genomic_DNA"/>
</dbReference>
<dbReference type="InterPro" id="IPR013320">
    <property type="entry name" value="ConA-like_dom_sf"/>
</dbReference>
<dbReference type="Pfam" id="PF06469">
    <property type="entry name" value="DUF1088"/>
    <property type="match status" value="1"/>
</dbReference>
<dbReference type="GO" id="GO:0005829">
    <property type="term" value="C:cytosol"/>
    <property type="evidence" value="ECO:0007669"/>
    <property type="project" value="TreeGrafter"/>
</dbReference>
<dbReference type="FunFam" id="2.60.120.200:FF:000010">
    <property type="entry name" value="neurobeachin isoform X2"/>
    <property type="match status" value="1"/>
</dbReference>
<feature type="region of interest" description="Disordered" evidence="1">
    <location>
        <begin position="894"/>
        <end position="950"/>
    </location>
</feature>
<dbReference type="InterPro" id="IPR050865">
    <property type="entry name" value="BEACH_Domain"/>
</dbReference>
<dbReference type="InterPro" id="IPR010508">
    <property type="entry name" value="NBEA-like_DUF1088"/>
</dbReference>
<dbReference type="Pfam" id="PF13385">
    <property type="entry name" value="Laminin_G_3"/>
    <property type="match status" value="1"/>
</dbReference>
<feature type="compositionally biased region" description="Basic and acidic residues" evidence="1">
    <location>
        <begin position="1471"/>
        <end position="1494"/>
    </location>
</feature>
<feature type="region of interest" description="Disordered" evidence="1">
    <location>
        <begin position="1352"/>
        <end position="1632"/>
    </location>
</feature>
<dbReference type="InterPro" id="IPR031570">
    <property type="entry name" value="NBEA/BDCP_DUF4704"/>
</dbReference>
<dbReference type="GO" id="GO:0019901">
    <property type="term" value="F:protein kinase binding"/>
    <property type="evidence" value="ECO:0007669"/>
    <property type="project" value="TreeGrafter"/>
</dbReference>
<evidence type="ECO:0000313" key="3">
    <source>
        <dbReference type="EMBL" id="KAK2185641.1"/>
    </source>
</evidence>
<dbReference type="GO" id="GO:0008104">
    <property type="term" value="P:intracellular protein localization"/>
    <property type="evidence" value="ECO:0007669"/>
    <property type="project" value="TreeGrafter"/>
</dbReference>
<gene>
    <name evidence="3" type="ORF">NP493_229g03052</name>
</gene>
<dbReference type="SUPFAM" id="SSF49899">
    <property type="entry name" value="Concanavalin A-like lectins/glucanases"/>
    <property type="match status" value="1"/>
</dbReference>
<feature type="region of interest" description="Disordered" evidence="1">
    <location>
        <begin position="985"/>
        <end position="1087"/>
    </location>
</feature>
<dbReference type="GO" id="GO:0016020">
    <property type="term" value="C:membrane"/>
    <property type="evidence" value="ECO:0007669"/>
    <property type="project" value="TreeGrafter"/>
</dbReference>
<feature type="compositionally biased region" description="Basic and acidic residues" evidence="1">
    <location>
        <begin position="1011"/>
        <end position="1026"/>
    </location>
</feature>
<feature type="compositionally biased region" description="Polar residues" evidence="1">
    <location>
        <begin position="1544"/>
        <end position="1553"/>
    </location>
</feature>
<dbReference type="Gene3D" id="2.30.29.30">
    <property type="entry name" value="Pleckstrin-homology domain (PH domain)/Phosphotyrosine-binding domain (PTB)"/>
    <property type="match status" value="1"/>
</dbReference>
<feature type="compositionally biased region" description="Basic and acidic residues" evidence="1">
    <location>
        <begin position="993"/>
        <end position="1004"/>
    </location>
</feature>
<dbReference type="PROSITE" id="PS51783">
    <property type="entry name" value="PH_BEACH"/>
    <property type="match status" value="1"/>
</dbReference>
<dbReference type="Gene3D" id="2.60.120.200">
    <property type="match status" value="1"/>
</dbReference>
<dbReference type="PANTHER" id="PTHR13743:SF162">
    <property type="entry name" value="NEUROBEACHIN"/>
    <property type="match status" value="1"/>
</dbReference>
<feature type="compositionally biased region" description="Basic and acidic residues" evidence="1">
    <location>
        <begin position="1560"/>
        <end position="1627"/>
    </location>
</feature>
<dbReference type="Proteomes" id="UP001209878">
    <property type="component" value="Unassembled WGS sequence"/>
</dbReference>
<proteinExistence type="predicted"/>
<dbReference type="Pfam" id="PF15787">
    <property type="entry name" value="DUF4704"/>
    <property type="match status" value="1"/>
</dbReference>
<accession>A0AAD9P012</accession>
<organism evidence="3 4">
    <name type="scientific">Ridgeia piscesae</name>
    <name type="common">Tubeworm</name>
    <dbReference type="NCBI Taxonomy" id="27915"/>
    <lineage>
        <taxon>Eukaryota</taxon>
        <taxon>Metazoa</taxon>
        <taxon>Spiralia</taxon>
        <taxon>Lophotrochozoa</taxon>
        <taxon>Annelida</taxon>
        <taxon>Polychaeta</taxon>
        <taxon>Sedentaria</taxon>
        <taxon>Canalipalpata</taxon>
        <taxon>Sabellida</taxon>
        <taxon>Siboglinidae</taxon>
        <taxon>Ridgeia</taxon>
    </lineage>
</organism>
<evidence type="ECO:0000256" key="1">
    <source>
        <dbReference type="SAM" id="MobiDB-lite"/>
    </source>
</evidence>
<feature type="compositionally biased region" description="Basic and acidic residues" evidence="1">
    <location>
        <begin position="1054"/>
        <end position="1072"/>
    </location>
</feature>
<dbReference type="SUPFAM" id="SSF48371">
    <property type="entry name" value="ARM repeat"/>
    <property type="match status" value="1"/>
</dbReference>
<feature type="compositionally biased region" description="Low complexity" evidence="1">
    <location>
        <begin position="1354"/>
        <end position="1369"/>
    </location>
</feature>
<feature type="region of interest" description="Disordered" evidence="1">
    <location>
        <begin position="1249"/>
        <end position="1274"/>
    </location>
</feature>
<name>A0AAD9P012_RIDPI</name>
<feature type="compositionally biased region" description="Basic and acidic residues" evidence="1">
    <location>
        <begin position="1502"/>
        <end position="1543"/>
    </location>
</feature>
<dbReference type="InterPro" id="IPR016024">
    <property type="entry name" value="ARM-type_fold"/>
</dbReference>
<dbReference type="InterPro" id="IPR023362">
    <property type="entry name" value="PH-BEACH_dom"/>
</dbReference>
<sequence>MLELMNHCSAMLQGELWSHFTAILRKSTRNLQACTEVGLIELALAQLRDADDMLADLLIDMLCVLASYSITVKELRLLIGLLKGQNGKWPRHSVKLLQVLRLMPQKHGANEFFSFPGKKGAGIHLPPIARWPYQNGWTFHCWFRLDPVTGTNIEREKPFLYCFQTSKGIGYYGHFLGNALVITAMKVKGKGFQHCIKYDFVPRRWYMVSVVHLYNRWSKNELNCYVDGQLVSHAEMAWLVSTSDVFDKCYLGCKQDMDEDTMFCGQMSSVYLFSEAITAQQVAAIYSLGPGYKSQFRFESESNVLMNPGIKKVLYDSKLTNSIVFMYTPVACDSQLCLESSPKGNVSFFVHTPHALMLQDVKAVVTHSIHSTLHSIGGIQVLFPLFGQLDFVQEGSSKSSEVIDYTICSTLMGLLCDLLESSVNIQQQLVQNKGFLVISYLLEKSSRQHVTEDVLDCFLKLTKYLVNLPIGGPLLKHLFDYILFNPALWIYSPVDVQMKLYAYLASEFINDAQIYSNIRRVSSVLQTVHTLKYYYWVTNPQDRSGLVPKGVDGPRPGKVDVMKLRAYMLLYVKQLVLKGNGINEDELQSMLNYLTTVHEDDNLQDVLQLVVQLMSEHPASMVPSFDNKRGVRTVFKLLASANEAIRIQALKLLGFFLMRSTHKRKYDTVGPHNLFSLLTERLLLNTSQLTMATYNALFELLTERVSNQLIKGTHKEPDVSYKIENSSVLKVVAGLIRQSKLTSQTMDVKRRFLSDLTILCNNNRENRRTVLQMSVWQDWLFSMAYIYPSTGEEKRITDMVMSLFRMLLHHAMKFEYGGWRVWIDTLAILHSKVSYEDFKIHMAQMYNQYERQQLHSISDPAIRQNHPVSTISGISSQRAPPQVTITEVPDTFDQATQHDDEPQDGATGDIAKTGASGEGASTEKVETDVGDINVEMTEGDDRAEGVEGKGSPSAYEILGFDPSIVSFIEELKSDIANNVSTPTLAKKTVPSGEKSEVGSGESKDVAMTTIEKQHVNGEVGVGERGKQGSPSEPQTWGEATAEAKETQITGMRSESTDTREGAEGGHPRESPHPSRHGSGRHLFSPGPRAPPFRIPEFRWSYLHQMLLSDLLFSLEQDIQVWKTHTTKTVLDFVNGTENHVFVVNVTHMISQLSDNLVTACGGLLPLLAAATSPTGEIDMLEPSQGLPVEQAVSFLQRLMNMTDILVFASSLNFAELEQEKNMSSGGILRQCLRLACTCAVRNCLECQHRYPPRTPSTPHSRSPSIKGPDTENDPIQALIKGAQPSSKNMLENLAQLNNAVKDPEKLLQDMDINRLRAVIYRDVEETKQAQFLALAIVYFVSVLMVSKYRDILEPPTGGSTGPTTPQPNGLEDDRSTDPPETAVKESQKQASASSSESETKTLSSTTPSTESESKSQAAAATSSDGETESKDEAPAVAPSESETKSREEEGSEENSGQEDKETAEASEDATDSIKPEDSKKDDSSAEETSGKTDKDGEENKEEDVKDEDKTEEVVSEADGKENEAEEKEEKAEEKAEETEKPEQDNGTDSQTETENVEAEGAVKEDTKTEDDKAEDTKAEDLAGGDGKPEDAKQDGEKAAEEKKDEQKPETSEDKQTPKETKPDKTGDENNVDAKAMTDAAPGENEAITNGADTGGATAELPINNAAISSISVPEGAATRDGHHRPENLQLTTIPEHLQNLPLLKEQGDLTERLEKTLGSVAPLLREIFVDFAPFLSKTLLGSHGQELLIGGLVTLKQSTSVVELVMLLCSQEWQNSLQKHAGLAFIELVNEGRLLSHATRDHIVRVANEAEFILNRMRADDVQKHAEFESLCAQSMQDRREEEKLCDHLIKSARRRDHVIASKLRDKVLNIMANKHGAWGGSLNGKLEYWRLDSWEDDSRRKRRLVKNPHGSSHPEATLRAAIEHGATEDAINAAREAFHAFVASTQKAQQHTQDTSEEDLSLLDEREIEVEFAADKVALTQQEKDVGKSSPIALSVQCKLVAAGAVVAGTMSITRSEVYFEMDDDNVNNKALEPQVSVLLYQVNAAVWFLCLVW</sequence>
<evidence type="ECO:0000259" key="2">
    <source>
        <dbReference type="PROSITE" id="PS51783"/>
    </source>
</evidence>
<protein>
    <recommendedName>
        <fullName evidence="2">BEACH-type PH domain-containing protein</fullName>
    </recommendedName>
</protein>
<dbReference type="InterPro" id="IPR011993">
    <property type="entry name" value="PH-like_dom_sf"/>
</dbReference>
<evidence type="ECO:0000313" key="4">
    <source>
        <dbReference type="Proteomes" id="UP001209878"/>
    </source>
</evidence>
<reference evidence="3" key="1">
    <citation type="journal article" date="2023" name="Mol. Biol. Evol.">
        <title>Third-Generation Sequencing Reveals the Adaptive Role of the Epigenome in Three Deep-Sea Polychaetes.</title>
        <authorList>
            <person name="Perez M."/>
            <person name="Aroh O."/>
            <person name="Sun Y."/>
            <person name="Lan Y."/>
            <person name="Juniper S.K."/>
            <person name="Young C.R."/>
            <person name="Angers B."/>
            <person name="Qian P.Y."/>
        </authorList>
    </citation>
    <scope>NUCLEOTIDE SEQUENCE</scope>
    <source>
        <strain evidence="3">R07B-5</strain>
    </source>
</reference>
<keyword evidence="4" id="KW-1185">Reference proteome</keyword>
<feature type="compositionally biased region" description="Low complexity" evidence="1">
    <location>
        <begin position="1388"/>
        <end position="1410"/>
    </location>
</feature>
<dbReference type="PANTHER" id="PTHR13743">
    <property type="entry name" value="BEIGE/BEACH-RELATED"/>
    <property type="match status" value="1"/>
</dbReference>
<feature type="domain" description="BEACH-type PH" evidence="2">
    <location>
        <begin position="1988"/>
        <end position="2055"/>
    </location>
</feature>
<feature type="compositionally biased region" description="Basic and acidic residues" evidence="1">
    <location>
        <begin position="1371"/>
        <end position="1387"/>
    </location>
</feature>